<evidence type="ECO:0000313" key="3">
    <source>
        <dbReference type="Proteomes" id="UP001519460"/>
    </source>
</evidence>
<name>A0ABD0LIW8_9CAEN</name>
<sequence length="79" mass="9072">MSEVVRYCSSWGGALFHLQSTGIKKVRWRQTAMTRRDLRGTDKQGHGVMGNRLGNSLRDKTEHTNGLSRVLCNKHREFN</sequence>
<feature type="region of interest" description="Disordered" evidence="1">
    <location>
        <begin position="35"/>
        <end position="79"/>
    </location>
</feature>
<reference evidence="2 3" key="1">
    <citation type="journal article" date="2023" name="Sci. Data">
        <title>Genome assembly of the Korean intertidal mud-creeper Batillaria attramentaria.</title>
        <authorList>
            <person name="Patra A.K."/>
            <person name="Ho P.T."/>
            <person name="Jun S."/>
            <person name="Lee S.J."/>
            <person name="Kim Y."/>
            <person name="Won Y.J."/>
        </authorList>
    </citation>
    <scope>NUCLEOTIDE SEQUENCE [LARGE SCALE GENOMIC DNA]</scope>
    <source>
        <strain evidence="2">Wonlab-2016</strain>
    </source>
</reference>
<comment type="caution">
    <text evidence="2">The sequence shown here is derived from an EMBL/GenBank/DDBJ whole genome shotgun (WGS) entry which is preliminary data.</text>
</comment>
<feature type="compositionally biased region" description="Basic and acidic residues" evidence="1">
    <location>
        <begin position="35"/>
        <end position="45"/>
    </location>
</feature>
<proteinExistence type="predicted"/>
<dbReference type="AlphaFoldDB" id="A0ABD0LIW8"/>
<accession>A0ABD0LIW8</accession>
<evidence type="ECO:0000313" key="2">
    <source>
        <dbReference type="EMBL" id="KAK7499390.1"/>
    </source>
</evidence>
<dbReference type="Proteomes" id="UP001519460">
    <property type="component" value="Unassembled WGS sequence"/>
</dbReference>
<gene>
    <name evidence="2" type="ORF">BaRGS_00009365</name>
</gene>
<evidence type="ECO:0000256" key="1">
    <source>
        <dbReference type="SAM" id="MobiDB-lite"/>
    </source>
</evidence>
<organism evidence="2 3">
    <name type="scientific">Batillaria attramentaria</name>
    <dbReference type="NCBI Taxonomy" id="370345"/>
    <lineage>
        <taxon>Eukaryota</taxon>
        <taxon>Metazoa</taxon>
        <taxon>Spiralia</taxon>
        <taxon>Lophotrochozoa</taxon>
        <taxon>Mollusca</taxon>
        <taxon>Gastropoda</taxon>
        <taxon>Caenogastropoda</taxon>
        <taxon>Sorbeoconcha</taxon>
        <taxon>Cerithioidea</taxon>
        <taxon>Batillariidae</taxon>
        <taxon>Batillaria</taxon>
    </lineage>
</organism>
<keyword evidence="3" id="KW-1185">Reference proteome</keyword>
<dbReference type="EMBL" id="JACVVK020000044">
    <property type="protein sequence ID" value="KAK7499390.1"/>
    <property type="molecule type" value="Genomic_DNA"/>
</dbReference>
<protein>
    <submittedName>
        <fullName evidence="2">Uncharacterized protein</fullName>
    </submittedName>
</protein>